<keyword evidence="4" id="KW-1185">Reference proteome</keyword>
<keyword evidence="2 3" id="KW-0808">Transferase</keyword>
<evidence type="ECO:0000256" key="2">
    <source>
        <dbReference type="ARBA" id="ARBA00022679"/>
    </source>
</evidence>
<dbReference type="GO" id="GO:0016020">
    <property type="term" value="C:membrane"/>
    <property type="evidence" value="ECO:0007669"/>
    <property type="project" value="InterPro"/>
</dbReference>
<dbReference type="OrthoDB" id="18842at10239"/>
<dbReference type="KEGG" id="vg:5845571"/>
<sequence>MFVVTSLHTQSFEPLAEWTLYKNKKRYCEKHGYTLHYATDGGDEVSGLKMIAKNPPVPETHIPMGWGKIYLMKEAMNKYPDAEWIFNADCDTMITNMEIKLEDIVAQHTHSNTHILVPSDCSGINCGIMMVRNTPIGRAFLDTIIVGEPLYRHWYLFENQLIQDMLVGHYFWDEHMKAGGSCWSDVSNVLRQRVMNSYDYKNLPLLKDRPNHNDIWGESGQWQEGDFMIQWPATSLEYRINAAKEMFAKLKYDE</sequence>
<gene>
    <name evidence="3" type="ORF">OtV5_033c</name>
</gene>
<dbReference type="Proteomes" id="UP000203890">
    <property type="component" value="Segment"/>
</dbReference>
<evidence type="ECO:0000313" key="3">
    <source>
        <dbReference type="EMBL" id="ABY27814.1"/>
    </source>
</evidence>
<dbReference type="CAZy" id="GT34">
    <property type="family name" value="Glycosyltransferase Family 34"/>
</dbReference>
<evidence type="ECO:0000313" key="4">
    <source>
        <dbReference type="Proteomes" id="UP000203890"/>
    </source>
</evidence>
<evidence type="ECO:0000256" key="1">
    <source>
        <dbReference type="ARBA" id="ARBA00022676"/>
    </source>
</evidence>
<protein>
    <submittedName>
        <fullName evidence="3">Putative alpha-12-galactosyltransferase</fullName>
    </submittedName>
</protein>
<dbReference type="Gene3D" id="3.90.550.10">
    <property type="entry name" value="Spore Coat Polysaccharide Biosynthesis Protein SpsA, Chain A"/>
    <property type="match status" value="1"/>
</dbReference>
<name>A9YVT1_9PHYC</name>
<keyword evidence="1 3" id="KW-0328">Glycosyltransferase</keyword>
<accession>A9YVT1</accession>
<proteinExistence type="predicted"/>
<dbReference type="InterPro" id="IPR008630">
    <property type="entry name" value="Glyco_trans_34"/>
</dbReference>
<dbReference type="EMBL" id="EU304328">
    <property type="protein sequence ID" value="ABY27814.1"/>
    <property type="molecule type" value="Genomic_DNA"/>
</dbReference>
<dbReference type="InterPro" id="IPR029044">
    <property type="entry name" value="Nucleotide-diphossugar_trans"/>
</dbReference>
<dbReference type="GeneID" id="5845571"/>
<dbReference type="RefSeq" id="YP_001648110.1">
    <property type="nucleotide sequence ID" value="NC_010191.2"/>
</dbReference>
<dbReference type="PANTHER" id="PTHR31306">
    <property type="entry name" value="ALPHA-1,6-MANNOSYLTRANSFERASE MNN11-RELATED"/>
    <property type="match status" value="1"/>
</dbReference>
<dbReference type="PANTHER" id="PTHR31306:SF4">
    <property type="entry name" value="ALPHA-1,2-GALACTOSYLTRANSFERASE"/>
    <property type="match status" value="1"/>
</dbReference>
<reference evidence="3 4" key="1">
    <citation type="journal article" date="2008" name="PLoS ONE">
        <title>Life-cycle and genome of OtV5, a large DNA virus of the pelagic marine unicellular green alga Ostreococcus tauri.</title>
        <authorList>
            <person name="Derelle E."/>
            <person name="Ferraz C."/>
            <person name="Escande M.L."/>
            <person name="Eychenie S."/>
            <person name="Cooke R."/>
            <person name="Piganeau G."/>
            <person name="Desdevises Y."/>
            <person name="Bellec L."/>
            <person name="Moreau H."/>
            <person name="Grimsley N."/>
        </authorList>
    </citation>
    <scope>NUCLEOTIDE SEQUENCE [LARGE SCALE GENOMIC DNA]</scope>
    <source>
        <strain evidence="3 4">OtV5</strain>
    </source>
</reference>
<dbReference type="Pfam" id="PF05637">
    <property type="entry name" value="Glyco_transf_34"/>
    <property type="match status" value="1"/>
</dbReference>
<dbReference type="GO" id="GO:0006487">
    <property type="term" value="P:protein N-linked glycosylation"/>
    <property type="evidence" value="ECO:0007669"/>
    <property type="project" value="TreeGrafter"/>
</dbReference>
<organism evidence="3 4">
    <name type="scientific">Ostreococcus tauri virus OtV5</name>
    <dbReference type="NCBI Taxonomy" id="1785753"/>
    <lineage>
        <taxon>Viruses</taxon>
        <taxon>Varidnaviria</taxon>
        <taxon>Bamfordvirae</taxon>
        <taxon>Nucleocytoviricota</taxon>
        <taxon>Megaviricetes</taxon>
        <taxon>Algavirales</taxon>
        <taxon>Phycodnaviridae</taxon>
        <taxon>Prasinovirus</taxon>
        <taxon>Prasinovirus ostreotauri</taxon>
    </lineage>
</organism>
<dbReference type="GO" id="GO:0016757">
    <property type="term" value="F:glycosyltransferase activity"/>
    <property type="evidence" value="ECO:0007669"/>
    <property type="project" value="UniProtKB-KW"/>
</dbReference>